<name>A0A815SQH2_ADIRI</name>
<reference evidence="2" key="1">
    <citation type="submission" date="2021-02" db="EMBL/GenBank/DDBJ databases">
        <authorList>
            <person name="Nowell W R."/>
        </authorList>
    </citation>
    <scope>NUCLEOTIDE SEQUENCE</scope>
</reference>
<gene>
    <name evidence="2" type="ORF">XAT740_LOCUS39403</name>
</gene>
<evidence type="ECO:0000313" key="3">
    <source>
        <dbReference type="Proteomes" id="UP000663828"/>
    </source>
</evidence>
<protein>
    <submittedName>
        <fullName evidence="2">Uncharacterized protein</fullName>
    </submittedName>
</protein>
<evidence type="ECO:0000313" key="2">
    <source>
        <dbReference type="EMBL" id="CAF1496640.1"/>
    </source>
</evidence>
<dbReference type="AlphaFoldDB" id="A0A815SQH2"/>
<comment type="caution">
    <text evidence="2">The sequence shown here is derived from an EMBL/GenBank/DDBJ whole genome shotgun (WGS) entry which is preliminary data.</text>
</comment>
<evidence type="ECO:0000256" key="1">
    <source>
        <dbReference type="SAM" id="MobiDB-lite"/>
    </source>
</evidence>
<feature type="region of interest" description="Disordered" evidence="1">
    <location>
        <begin position="113"/>
        <end position="141"/>
    </location>
</feature>
<feature type="compositionally biased region" description="Acidic residues" evidence="1">
    <location>
        <begin position="132"/>
        <end position="141"/>
    </location>
</feature>
<accession>A0A815SQH2</accession>
<keyword evidence="3" id="KW-1185">Reference proteome</keyword>
<proteinExistence type="predicted"/>
<organism evidence="2 3">
    <name type="scientific">Adineta ricciae</name>
    <name type="common">Rotifer</name>
    <dbReference type="NCBI Taxonomy" id="249248"/>
    <lineage>
        <taxon>Eukaryota</taxon>
        <taxon>Metazoa</taxon>
        <taxon>Spiralia</taxon>
        <taxon>Gnathifera</taxon>
        <taxon>Rotifera</taxon>
        <taxon>Eurotatoria</taxon>
        <taxon>Bdelloidea</taxon>
        <taxon>Adinetida</taxon>
        <taxon>Adinetidae</taxon>
        <taxon>Adineta</taxon>
    </lineage>
</organism>
<dbReference type="Proteomes" id="UP000663828">
    <property type="component" value="Unassembled WGS sequence"/>
</dbReference>
<dbReference type="EMBL" id="CAJNOR010004363">
    <property type="protein sequence ID" value="CAF1496640.1"/>
    <property type="molecule type" value="Genomic_DNA"/>
</dbReference>
<sequence length="173" mass="19465">MDKSTINRSALNVVTNQPARKPSHQNDLLAKIRPKPINKPNLVQQLTQSTTIQVSSGLKILNTRIQSNADPSYQPLVMISDDDDDDNHSNEEDFVSPVHRLTRNELREELRAFRQHEDPTSNSTNHALLANDNDDDDDGDVGDIEFRTHQAVKRTVCCSQNPFSCKMNSCVIS</sequence>